<evidence type="ECO:0000256" key="3">
    <source>
        <dbReference type="ARBA" id="ARBA00022989"/>
    </source>
</evidence>
<evidence type="ECO:0000256" key="1">
    <source>
        <dbReference type="ARBA" id="ARBA00004141"/>
    </source>
</evidence>
<reference evidence="7" key="1">
    <citation type="submission" date="2019-05" db="EMBL/GenBank/DDBJ databases">
        <title>Annotation for the trematode Fasciolopsis buski.</title>
        <authorList>
            <person name="Choi Y.-J."/>
        </authorList>
    </citation>
    <scope>NUCLEOTIDE SEQUENCE</scope>
    <source>
        <strain evidence="7">HT</strain>
        <tissue evidence="7">Whole worm</tissue>
    </source>
</reference>
<dbReference type="InterPro" id="IPR001902">
    <property type="entry name" value="SLC26A/SulP_fam"/>
</dbReference>
<evidence type="ECO:0000256" key="5">
    <source>
        <dbReference type="SAM" id="Phobius"/>
    </source>
</evidence>
<evidence type="ECO:0000259" key="6">
    <source>
        <dbReference type="Pfam" id="PF00916"/>
    </source>
</evidence>
<keyword evidence="4 5" id="KW-0472">Membrane</keyword>
<gene>
    <name evidence="7" type="ORF">FBUS_04370</name>
</gene>
<comment type="caution">
    <text evidence="7">The sequence shown here is derived from an EMBL/GenBank/DDBJ whole genome shotgun (WGS) entry which is preliminary data.</text>
</comment>
<dbReference type="GO" id="GO:0055085">
    <property type="term" value="P:transmembrane transport"/>
    <property type="evidence" value="ECO:0007669"/>
    <property type="project" value="InterPro"/>
</dbReference>
<organism evidence="7 8">
    <name type="scientific">Fasciolopsis buskii</name>
    <dbReference type="NCBI Taxonomy" id="27845"/>
    <lineage>
        <taxon>Eukaryota</taxon>
        <taxon>Metazoa</taxon>
        <taxon>Spiralia</taxon>
        <taxon>Lophotrochozoa</taxon>
        <taxon>Platyhelminthes</taxon>
        <taxon>Trematoda</taxon>
        <taxon>Digenea</taxon>
        <taxon>Plagiorchiida</taxon>
        <taxon>Echinostomata</taxon>
        <taxon>Echinostomatoidea</taxon>
        <taxon>Fasciolidae</taxon>
        <taxon>Fasciolopsis</taxon>
    </lineage>
</organism>
<comment type="subcellular location">
    <subcellularLocation>
        <location evidence="1">Membrane</location>
        <topology evidence="1">Multi-pass membrane protein</topology>
    </subcellularLocation>
</comment>
<proteinExistence type="predicted"/>
<feature type="transmembrane region" description="Helical" evidence="5">
    <location>
        <begin position="167"/>
        <end position="188"/>
    </location>
</feature>
<name>A0A8E0RLG9_9TREM</name>
<accession>A0A8E0RLG9</accession>
<feature type="domain" description="SLC26A/SulP transporter" evidence="6">
    <location>
        <begin position="75"/>
        <end position="226"/>
    </location>
</feature>
<dbReference type="GO" id="GO:0016020">
    <property type="term" value="C:membrane"/>
    <property type="evidence" value="ECO:0007669"/>
    <property type="project" value="UniProtKB-SubCell"/>
</dbReference>
<dbReference type="InterPro" id="IPR011547">
    <property type="entry name" value="SLC26A/SulP_dom"/>
</dbReference>
<keyword evidence="8" id="KW-1185">Reference proteome</keyword>
<keyword evidence="2 5" id="KW-0812">Transmembrane</keyword>
<dbReference type="Proteomes" id="UP000728185">
    <property type="component" value="Unassembled WGS sequence"/>
</dbReference>
<evidence type="ECO:0000313" key="7">
    <source>
        <dbReference type="EMBL" id="KAA0186791.1"/>
    </source>
</evidence>
<feature type="domain" description="SLC26A/SulP transporter" evidence="6">
    <location>
        <begin position="239"/>
        <end position="278"/>
    </location>
</feature>
<protein>
    <submittedName>
        <fullName evidence="7">Solute carrier family 26</fullName>
    </submittedName>
</protein>
<dbReference type="OrthoDB" id="6279917at2759"/>
<dbReference type="Pfam" id="PF00916">
    <property type="entry name" value="Sulfate_transp"/>
    <property type="match status" value="2"/>
</dbReference>
<evidence type="ECO:0000256" key="2">
    <source>
        <dbReference type="ARBA" id="ARBA00022692"/>
    </source>
</evidence>
<keyword evidence="3 5" id="KW-1133">Transmembrane helix</keyword>
<dbReference type="EMBL" id="LUCM01009568">
    <property type="protein sequence ID" value="KAA0186791.1"/>
    <property type="molecule type" value="Genomic_DNA"/>
</dbReference>
<feature type="transmembrane region" description="Helical" evidence="5">
    <location>
        <begin position="236"/>
        <end position="253"/>
    </location>
</feature>
<evidence type="ECO:0000313" key="8">
    <source>
        <dbReference type="Proteomes" id="UP000728185"/>
    </source>
</evidence>
<dbReference type="PANTHER" id="PTHR11814">
    <property type="entry name" value="SULFATE TRANSPORTER"/>
    <property type="match status" value="1"/>
</dbReference>
<evidence type="ECO:0000256" key="4">
    <source>
        <dbReference type="ARBA" id="ARBA00023136"/>
    </source>
</evidence>
<sequence>MLGDGPENKELELIIRRRVLNNSDLFSKCPFKDRRKSSLYSWARSRIERFNFGKCLRSTFPLYSILSTNYDKRLLLHDIIAGLTVSSLHVPQGMAYGQLAGLKPINGIYTSFFPALIYIMFGASRHISIGTFSVMSLLVAEPVDRLSESFKPCNQTNKKGYLSLDDYRLEVAITVTVLVGIMQFLMGLFHLGLLVVYISPAILGGFTCGAAVHVLSSQLNGLFGFRLRRFVGPGRLLFEMSALGLANIFGGFFQCHACSGGLARTSVAVGAGMQSQVSFNFFYKAKL</sequence>
<dbReference type="AlphaFoldDB" id="A0A8E0RLG9"/>
<feature type="transmembrane region" description="Helical" evidence="5">
    <location>
        <begin position="194"/>
        <end position="215"/>
    </location>
</feature>